<proteinExistence type="predicted"/>
<dbReference type="Pfam" id="PF09954">
    <property type="entry name" value="DUF2188"/>
    <property type="match status" value="1"/>
</dbReference>
<evidence type="ECO:0000313" key="2">
    <source>
        <dbReference type="Proteomes" id="UP000236884"/>
    </source>
</evidence>
<dbReference type="InterPro" id="IPR018691">
    <property type="entry name" value="DUF2188"/>
</dbReference>
<organism evidence="1 2">
    <name type="scientific">Variibacter gotjawalensis</name>
    <dbReference type="NCBI Taxonomy" id="1333996"/>
    <lineage>
        <taxon>Bacteria</taxon>
        <taxon>Pseudomonadati</taxon>
        <taxon>Pseudomonadota</taxon>
        <taxon>Alphaproteobacteria</taxon>
        <taxon>Hyphomicrobiales</taxon>
        <taxon>Nitrobacteraceae</taxon>
        <taxon>Variibacter</taxon>
    </lineage>
</organism>
<evidence type="ECO:0000313" key="1">
    <source>
        <dbReference type="EMBL" id="BAT59086.1"/>
    </source>
</evidence>
<dbReference type="RefSeq" id="WP_096353994.1">
    <property type="nucleotide sequence ID" value="NZ_AP014946.1"/>
</dbReference>
<keyword evidence="2" id="KW-1185">Reference proteome</keyword>
<dbReference type="AlphaFoldDB" id="A0A0S3PTD1"/>
<name>A0A0S3PTD1_9BRAD</name>
<sequence length="61" mass="6573">MTQVSFEIAKHVEGWGIRRGAEIAGSYPTREAALEAAKAFAQKHLGQGKHVSIRVPTALEA</sequence>
<accession>A0A0S3PTD1</accession>
<dbReference type="EMBL" id="AP014946">
    <property type="protein sequence ID" value="BAT59086.1"/>
    <property type="molecule type" value="Genomic_DNA"/>
</dbReference>
<dbReference type="KEGG" id="vgo:GJW-30_1_01615"/>
<dbReference type="OrthoDB" id="7596641at2"/>
<gene>
    <name evidence="1" type="ORF">GJW-30_1_01615</name>
</gene>
<protein>
    <recommendedName>
        <fullName evidence="3">DUF2188 domain-containing protein</fullName>
    </recommendedName>
</protein>
<reference evidence="1 2" key="1">
    <citation type="submission" date="2015-08" db="EMBL/GenBank/DDBJ databases">
        <title>Investigation of the bacterial diversity of lava forest soil.</title>
        <authorList>
            <person name="Lee J.S."/>
        </authorList>
    </citation>
    <scope>NUCLEOTIDE SEQUENCE [LARGE SCALE GENOMIC DNA]</scope>
    <source>
        <strain evidence="1 2">GJW-30</strain>
    </source>
</reference>
<dbReference type="Proteomes" id="UP000236884">
    <property type="component" value="Chromosome"/>
</dbReference>
<evidence type="ECO:0008006" key="3">
    <source>
        <dbReference type="Google" id="ProtNLM"/>
    </source>
</evidence>